<evidence type="ECO:0000313" key="5">
    <source>
        <dbReference type="EMBL" id="CAI5717187.1"/>
    </source>
</evidence>
<evidence type="ECO:0000256" key="2">
    <source>
        <dbReference type="ARBA" id="ARBA00023242"/>
    </source>
</evidence>
<organism evidence="5 6">
    <name type="scientific">Hyaloperonospora brassicae</name>
    <name type="common">Brassica downy mildew</name>
    <name type="synonym">Peronospora brassicae</name>
    <dbReference type="NCBI Taxonomy" id="162125"/>
    <lineage>
        <taxon>Eukaryota</taxon>
        <taxon>Sar</taxon>
        <taxon>Stramenopiles</taxon>
        <taxon>Oomycota</taxon>
        <taxon>Peronosporomycetes</taxon>
        <taxon>Peronosporales</taxon>
        <taxon>Peronosporaceae</taxon>
        <taxon>Hyaloperonospora</taxon>
    </lineage>
</organism>
<dbReference type="InterPro" id="IPR011990">
    <property type="entry name" value="TPR-like_helical_dom_sf"/>
</dbReference>
<sequence length="2107" mass="238851">MTSWAALNVISPSAARDSRAALEHATDEAQDAEQTAMYEHALRCQQRHEHATAKTVYLALLHSTYRAPDRLAYLCYKNLASMEYEVQSFEDALPSFSKALSLDATDVVVWYHMATSAVETGKLWLARRTLEEGFKVDATYWPLVETLALVLHVLRDERAYERVAQYLREQDPKCAVVRVIDSVRWSDVALETERGLKMLTASHADKLLLRRALERLRHVQEIVERGTKRRRELEGAREDRRRKKMKRGRTYTLLQASWTKLGELLLEAFDEICRDVEAHVLQTEVEIRVGFCDVQAQRDAAEGAEGATEKVDKDLKISEDLPLKEGVQLKESVEVAAGAVVEASLLTETSDNDTQDSGKYTSEVMWDQPRRRKSRRHEKRLWQEQVAAVKRAREQDLAYRLRAFLPSKTGGDDRKAMPESVLNEWVPPLNVEHVDGKFCISNTKKEVLTEMKSFTTSTGKPTIRSDQSFPWTYSRIQTAQEMPLRAEAVTARQIASFITENDGGNVRSSVIVDWVRQYLNQCGQWSLSHLGGDDGEIHKVCAWLERALDGDLDIATSVTTARPSVINVADHSLIQNSRFARNGLSPSARLFLLELRFDALLQQSIRGRRGRKVKTLLETQLAQAERLLFEFGWLEDAENAVYGPCRGELSRLLWLLARMHERCGNRRMAQHYFVQCREKLVGLNNEGDESAGLPFRLYLPNQSAGRAITLEQLDENISGLRLSDVYSEARGFFEAGNYDHAASALLEHFFPCDQEPRVTDFLNEFRSDDDELSAASGSDKLFEMMLTSLGQSSMYSNEDSILFLLTTLYHVIEFLDRSAVKKELDLSTNVSDKACTNAFSTMSFLLTQLTQDELRHLTNTDHLLLLRGLCVKCLEPSILFRFDSPNTILSMIRVALEVDEERASETHDIGVSVQRTIGVDAMARLLYVIRSLSGDDFRGLLASVPHPAKRKLARRDRVRVVVIELLRFLNRAFRDGGEIVLLFPLHKRSALMDLCSILMKEEEEKVAQSDSKTPRQMFGNGAILFLQLYESLSRPKSTTLPTQLVELIHLLHMRLGQYGICGLAYLSDITPAGDLRKCSCFLETCAVLLSKCVQQGHFRDAEKCAKTSDTDIDGQDEAEAGLREDGVNFERELCQCYRCLYDVHILPGCDDHKTGATFASLHDAKLPTKHEDAMRLIRFAVPVLLATKAKNNGQKKERLKLLYALRDALSDSDIAALVAQPVNISSSLQAYLAPRGLLREDATPPFSLDAGSILEKAPDEECVSHLWYLLGANYILGRVKRRGKLEELIEFEQRVQERVECLTKDVLYCHPDRVDTWMHLGKTMKELYHAATDAFAATLGQKLRVQAVQWYTSKKLDLDVEPLQGQYTRSNLDVYSFQNVVLQWGLFKRLKSWQGRFVDLQKTGGKVSSPEDSNEKMNDDDARDQLYRSEAPIEEYATIYIFQVVEFARRCFDMAAQLAGGAAKKQYPRQFGKHDKAASDAVGDVNILDGELNSSRRIVLECNEECGLLLFNLLQEFSLIKEMNDELFPLEWYSRLIDKTLAYFQRGWNLCSLNEIAHEDHFRLQYMIGKTLKKRRWCELRQHNRSDPEALSTAKDVASCYSRAESAREVEDREHALVHAFHSLQALRIELTTCEAPSVSALRLVCSHFYEGMEKGAEEEENDGSVAGATSFQQSDEENSRQEEIALTTPETVDQCTTAAPDTNCANSAKKDEILALLTAAEGNDAVRELNVTLAQGWLVLNIIEALESIPDEDRYFHPSRYKLARIVYWLSPFYSAVEQSEYKGDSIDALLDAVRAYHRKDKVEGFCVAAARALKEMAPIFDKRRPQIVAIWFSEYIPIAKKFEELKQRQMKYDYYRLKYWRFFIALLEENAEYGRLKEVGTWLLACKEDHDVIDIMLGILLHARGQVLRPRLLEVLDHAESVGIGPGIDAASQAHLLGEDRLAREVLQELAKAYTYFLEVLNAQQRLTRVMDNCGLLLEKAELSVAALFFVGVMKCPSEMVLLQEDAAIADHEFRTNVSVLKGALFRHELPPRIYDAQGQEAWEVYSTAARSFCEKKWPERLGKSKSVKKLSRPRTIGTVTSALADSSSSTFASASEARPDQVCD</sequence>
<protein>
    <submittedName>
        <fullName evidence="5">Uncharacterized protein</fullName>
    </submittedName>
</protein>
<gene>
    <name evidence="5" type="ORF">HBR001_LOCUS1768</name>
</gene>
<dbReference type="InterPro" id="IPR033053">
    <property type="entry name" value="Hir3/CABIN1"/>
</dbReference>
<proteinExistence type="predicted"/>
<accession>A0AAV0T9I6</accession>
<keyword evidence="6" id="KW-1185">Reference proteome</keyword>
<dbReference type="GO" id="GO:0005634">
    <property type="term" value="C:nucleus"/>
    <property type="evidence" value="ECO:0007669"/>
    <property type="project" value="UniProtKB-SubCell"/>
</dbReference>
<dbReference type="PROSITE" id="PS50005">
    <property type="entry name" value="TPR"/>
    <property type="match status" value="1"/>
</dbReference>
<evidence type="ECO:0000313" key="6">
    <source>
        <dbReference type="Proteomes" id="UP001162031"/>
    </source>
</evidence>
<evidence type="ECO:0000256" key="4">
    <source>
        <dbReference type="SAM" id="MobiDB-lite"/>
    </source>
</evidence>
<comment type="caution">
    <text evidence="5">The sequence shown here is derived from an EMBL/GenBank/DDBJ whole genome shotgun (WGS) entry which is preliminary data.</text>
</comment>
<dbReference type="InterPro" id="IPR019734">
    <property type="entry name" value="TPR_rpt"/>
</dbReference>
<feature type="region of interest" description="Disordered" evidence="4">
    <location>
        <begin position="1656"/>
        <end position="1694"/>
    </location>
</feature>
<dbReference type="SMART" id="SM00028">
    <property type="entry name" value="TPR"/>
    <property type="match status" value="2"/>
</dbReference>
<name>A0AAV0T9I6_HYABA</name>
<dbReference type="GO" id="GO:0006325">
    <property type="term" value="P:chromatin organization"/>
    <property type="evidence" value="ECO:0007669"/>
    <property type="project" value="InterPro"/>
</dbReference>
<reference evidence="5" key="1">
    <citation type="submission" date="2022-12" db="EMBL/GenBank/DDBJ databases">
        <authorList>
            <person name="Webb A."/>
        </authorList>
    </citation>
    <scope>NUCLEOTIDE SEQUENCE</scope>
    <source>
        <strain evidence="5">Hp1</strain>
    </source>
</reference>
<comment type="subcellular location">
    <subcellularLocation>
        <location evidence="1">Nucleus</location>
    </subcellularLocation>
</comment>
<dbReference type="PANTHER" id="PTHR15502:SF7">
    <property type="entry name" value="CALCINEURIN-BINDING PROTEIN CABIN-1"/>
    <property type="match status" value="1"/>
</dbReference>
<keyword evidence="3" id="KW-0802">TPR repeat</keyword>
<evidence type="ECO:0000256" key="3">
    <source>
        <dbReference type="PROSITE-ProRule" id="PRU00339"/>
    </source>
</evidence>
<keyword evidence="2" id="KW-0539">Nucleus</keyword>
<dbReference type="Proteomes" id="UP001162031">
    <property type="component" value="Unassembled WGS sequence"/>
</dbReference>
<evidence type="ECO:0000256" key="1">
    <source>
        <dbReference type="ARBA" id="ARBA00004123"/>
    </source>
</evidence>
<feature type="repeat" description="TPR" evidence="3">
    <location>
        <begin position="73"/>
        <end position="106"/>
    </location>
</feature>
<dbReference type="Gene3D" id="1.25.40.10">
    <property type="entry name" value="Tetratricopeptide repeat domain"/>
    <property type="match status" value="1"/>
</dbReference>
<dbReference type="EMBL" id="CANTFL010000174">
    <property type="protein sequence ID" value="CAI5717187.1"/>
    <property type="molecule type" value="Genomic_DNA"/>
</dbReference>
<dbReference type="SUPFAM" id="SSF48452">
    <property type="entry name" value="TPR-like"/>
    <property type="match status" value="1"/>
</dbReference>
<dbReference type="GO" id="GO:0031491">
    <property type="term" value="F:nucleosome binding"/>
    <property type="evidence" value="ECO:0007669"/>
    <property type="project" value="TreeGrafter"/>
</dbReference>
<dbReference type="PANTHER" id="PTHR15502">
    <property type="entry name" value="CALCINEURIN-BINDING PROTEIN CABIN 1-RELATED"/>
    <property type="match status" value="1"/>
</dbReference>
<feature type="region of interest" description="Disordered" evidence="4">
    <location>
        <begin position="348"/>
        <end position="378"/>
    </location>
</feature>